<dbReference type="EMBL" id="QGMZ01000022">
    <property type="protein sequence ID" value="PWR73102.1"/>
    <property type="molecule type" value="Genomic_DNA"/>
</dbReference>
<dbReference type="InterPro" id="IPR002736">
    <property type="entry name" value="CitG"/>
</dbReference>
<dbReference type="AlphaFoldDB" id="A0A2V2MYT2"/>
<reference evidence="1 2" key="1">
    <citation type="submission" date="2018-05" db="EMBL/GenBank/DDBJ databases">
        <title>Draft genome of Methanospirillum stamsii Pt1.</title>
        <authorList>
            <person name="Dueholm M.S."/>
            <person name="Nielsen P.H."/>
            <person name="Bakmann L.F."/>
            <person name="Otzen D.E."/>
        </authorList>
    </citation>
    <scope>NUCLEOTIDE SEQUENCE [LARGE SCALE GENOMIC DNA]</scope>
    <source>
        <strain evidence="1 2">Pt1</strain>
    </source>
</reference>
<dbReference type="PANTHER" id="PTHR42280:SF1">
    <property type="entry name" value="CITG FAMILY PROTEIN"/>
    <property type="match status" value="1"/>
</dbReference>
<dbReference type="GeneID" id="97610933"/>
<sequence length="271" mass="30571">MKPEISLTEYAQMAMAFEVCAWDKPGNVDRCHDFPDTKLEHFFTSVIFCRPALERAEKNDGSVGELIRLATILTGRHKGGNTHFGAFILLIPLLMGRNIPGAYEIVRKTTLDDALDFYDAFAHTAVRVRENDELDINDPKAKEELKNRNMTFFDVMAYSAPHDLVADEIVNGFVLTRYTADLLKIFSDKNPISKVFLQLLSEYPDTFIAKKYGLDASVTVQKKAQLVINGKMSPRELDLFCLECGYNPGSLADIMISGLYIALGEGWEWDR</sequence>
<accession>A0A2V2MYT2</accession>
<dbReference type="Gene3D" id="1.10.4200.10">
    <property type="entry name" value="Triphosphoribosyl-dephospho-CoA protein"/>
    <property type="match status" value="1"/>
</dbReference>
<dbReference type="OrthoDB" id="85890at2157"/>
<comment type="caution">
    <text evidence="1">The sequence shown here is derived from an EMBL/GenBank/DDBJ whole genome shotgun (WGS) entry which is preliminary data.</text>
</comment>
<dbReference type="RefSeq" id="WP_109941262.1">
    <property type="nucleotide sequence ID" value="NZ_CP176366.1"/>
</dbReference>
<organism evidence="1 2">
    <name type="scientific">Methanospirillum stamsii</name>
    <dbReference type="NCBI Taxonomy" id="1277351"/>
    <lineage>
        <taxon>Archaea</taxon>
        <taxon>Methanobacteriati</taxon>
        <taxon>Methanobacteriota</taxon>
        <taxon>Stenosarchaea group</taxon>
        <taxon>Methanomicrobia</taxon>
        <taxon>Methanomicrobiales</taxon>
        <taxon>Methanospirillaceae</taxon>
        <taxon>Methanospirillum</taxon>
    </lineage>
</organism>
<name>A0A2V2MYT2_9EURY</name>
<evidence type="ECO:0000313" key="1">
    <source>
        <dbReference type="EMBL" id="PWR73102.1"/>
    </source>
</evidence>
<dbReference type="PANTHER" id="PTHR42280">
    <property type="entry name" value="CITG FAMILY PROTEIN"/>
    <property type="match status" value="1"/>
</dbReference>
<gene>
    <name evidence="1" type="ORF">DLD82_11450</name>
</gene>
<proteinExistence type="predicted"/>
<protein>
    <submittedName>
        <fullName evidence="1">Triphosphoribosyl-dephospho-CoA synthase</fullName>
    </submittedName>
</protein>
<dbReference type="Pfam" id="PF01874">
    <property type="entry name" value="CitG"/>
    <property type="match status" value="1"/>
</dbReference>
<keyword evidence="2" id="KW-1185">Reference proteome</keyword>
<dbReference type="GO" id="GO:0046917">
    <property type="term" value="F:triphosphoribosyl-dephospho-CoA synthase activity"/>
    <property type="evidence" value="ECO:0007669"/>
    <property type="project" value="InterPro"/>
</dbReference>
<evidence type="ECO:0000313" key="2">
    <source>
        <dbReference type="Proteomes" id="UP000245934"/>
    </source>
</evidence>
<dbReference type="Proteomes" id="UP000245934">
    <property type="component" value="Unassembled WGS sequence"/>
</dbReference>
<dbReference type="GO" id="GO:0005524">
    <property type="term" value="F:ATP binding"/>
    <property type="evidence" value="ECO:0007669"/>
    <property type="project" value="InterPro"/>
</dbReference>